<evidence type="ECO:0000256" key="1">
    <source>
        <dbReference type="SAM" id="MobiDB-lite"/>
    </source>
</evidence>
<dbReference type="InterPro" id="IPR038484">
    <property type="entry name" value="MucB/RseB_C_sf"/>
</dbReference>
<accession>A0ABW3F1Y8</accession>
<gene>
    <name evidence="3" type="ORF">ACFQ11_37630</name>
</gene>
<organism evidence="3 4">
    <name type="scientific">Actinomadura sediminis</name>
    <dbReference type="NCBI Taxonomy" id="1038904"/>
    <lineage>
        <taxon>Bacteria</taxon>
        <taxon>Bacillati</taxon>
        <taxon>Actinomycetota</taxon>
        <taxon>Actinomycetes</taxon>
        <taxon>Streptosporangiales</taxon>
        <taxon>Thermomonosporaceae</taxon>
        <taxon>Actinomadura</taxon>
    </lineage>
</organism>
<dbReference type="Pfam" id="PF03888">
    <property type="entry name" value="MucB_RseB"/>
    <property type="match status" value="1"/>
</dbReference>
<dbReference type="Proteomes" id="UP001596972">
    <property type="component" value="Unassembled WGS sequence"/>
</dbReference>
<keyword evidence="4" id="KW-1185">Reference proteome</keyword>
<evidence type="ECO:0000313" key="4">
    <source>
        <dbReference type="Proteomes" id="UP001596972"/>
    </source>
</evidence>
<dbReference type="InterPro" id="IPR033434">
    <property type="entry name" value="MucB/RseB_N"/>
</dbReference>
<name>A0ABW3F1Y8_9ACTN</name>
<proteinExistence type="predicted"/>
<feature type="compositionally biased region" description="Low complexity" evidence="1">
    <location>
        <begin position="215"/>
        <end position="232"/>
    </location>
</feature>
<evidence type="ECO:0000259" key="2">
    <source>
        <dbReference type="Pfam" id="PF03888"/>
    </source>
</evidence>
<dbReference type="Gene3D" id="3.30.200.100">
    <property type="entry name" value="MucB/RseB, C-terminal domain"/>
    <property type="match status" value="1"/>
</dbReference>
<reference evidence="4" key="1">
    <citation type="journal article" date="2019" name="Int. J. Syst. Evol. Microbiol.">
        <title>The Global Catalogue of Microorganisms (GCM) 10K type strain sequencing project: providing services to taxonomists for standard genome sequencing and annotation.</title>
        <authorList>
            <consortium name="The Broad Institute Genomics Platform"/>
            <consortium name="The Broad Institute Genome Sequencing Center for Infectious Disease"/>
            <person name="Wu L."/>
            <person name="Ma J."/>
        </authorList>
    </citation>
    <scope>NUCLEOTIDE SEQUENCE [LARGE SCALE GENOMIC DNA]</scope>
    <source>
        <strain evidence="4">JCM 31202</strain>
    </source>
</reference>
<dbReference type="RefSeq" id="WP_378307720.1">
    <property type="nucleotide sequence ID" value="NZ_JBHTJA010000239.1"/>
</dbReference>
<dbReference type="EMBL" id="JBHTJA010000239">
    <property type="protein sequence ID" value="MFD0906145.1"/>
    <property type="molecule type" value="Genomic_DNA"/>
</dbReference>
<feature type="region of interest" description="Disordered" evidence="1">
    <location>
        <begin position="77"/>
        <end position="98"/>
    </location>
</feature>
<protein>
    <submittedName>
        <fullName evidence="3">Sigma-E factor regulatory protein RseB domain-containing protein</fullName>
    </submittedName>
</protein>
<feature type="domain" description="MucB/RseB N-terminal" evidence="2">
    <location>
        <begin position="97"/>
        <end position="179"/>
    </location>
</feature>
<dbReference type="Gene3D" id="2.50.20.10">
    <property type="entry name" value="Lipoprotein localisation LolA/LolB/LppX"/>
    <property type="match status" value="1"/>
</dbReference>
<sequence length="371" mass="38360">RAVVTGGIAGALALVVALTGDPVSARRVRSDPAAVGLLRAAADAARRVPYEGLRVLTTRSRDRAATSRVTVVHRPGEGIRYTSPSGTSGYRPESAAGETTGFTSETLELLTRNYTVVQVADAARCGRAAHVVEARRPDGTLAGRFWLDVETGLMLHRELVDASGRAVVSTGFTEISFTVPGPAGPAPADDAGTETAEGADAPARPLSRRGSSIGAAPEEPAATGGDTAAAAGRPVADESLDDLRAAGWPIPALLPGGLTLHDVRRSGGALHLGYSDGLAAVSVFVQRGALDEGRMRGWQKSTRQGRTVFRRVGLRRWAVSAGDGFVYTVLTDGPAGTAETVARDLPGGSGSVWARVGRGTRRLAAAVNPFD</sequence>
<feature type="non-terminal residue" evidence="3">
    <location>
        <position position="1"/>
    </location>
</feature>
<comment type="caution">
    <text evidence="3">The sequence shown here is derived from an EMBL/GenBank/DDBJ whole genome shotgun (WGS) entry which is preliminary data.</text>
</comment>
<evidence type="ECO:0000313" key="3">
    <source>
        <dbReference type="EMBL" id="MFD0906145.1"/>
    </source>
</evidence>
<feature type="region of interest" description="Disordered" evidence="1">
    <location>
        <begin position="176"/>
        <end position="233"/>
    </location>
</feature>